<evidence type="ECO:0000256" key="9">
    <source>
        <dbReference type="ARBA" id="ARBA00023136"/>
    </source>
</evidence>
<dbReference type="EMBL" id="JBHTIA010000012">
    <property type="protein sequence ID" value="MFD0766235.1"/>
    <property type="molecule type" value="Genomic_DNA"/>
</dbReference>
<keyword evidence="12" id="KW-1185">Reference proteome</keyword>
<evidence type="ECO:0000256" key="2">
    <source>
        <dbReference type="ARBA" id="ARBA00006555"/>
    </source>
</evidence>
<evidence type="ECO:0000256" key="7">
    <source>
        <dbReference type="ARBA" id="ARBA00022927"/>
    </source>
</evidence>
<dbReference type="SUPFAM" id="SSF74653">
    <property type="entry name" value="TolA/TonB C-terminal domain"/>
    <property type="match status" value="1"/>
</dbReference>
<dbReference type="Gene3D" id="3.30.1150.10">
    <property type="match status" value="1"/>
</dbReference>
<dbReference type="InterPro" id="IPR006260">
    <property type="entry name" value="TonB/TolA_C"/>
</dbReference>
<dbReference type="NCBIfam" id="TIGR01352">
    <property type="entry name" value="tonB_Cterm"/>
    <property type="match status" value="1"/>
</dbReference>
<evidence type="ECO:0000256" key="1">
    <source>
        <dbReference type="ARBA" id="ARBA00004383"/>
    </source>
</evidence>
<feature type="domain" description="TonB C-terminal" evidence="10">
    <location>
        <begin position="197"/>
        <end position="287"/>
    </location>
</feature>
<reference evidence="12" key="1">
    <citation type="journal article" date="2019" name="Int. J. Syst. Evol. Microbiol.">
        <title>The Global Catalogue of Microorganisms (GCM) 10K type strain sequencing project: providing services to taxonomists for standard genome sequencing and annotation.</title>
        <authorList>
            <consortium name="The Broad Institute Genomics Platform"/>
            <consortium name="The Broad Institute Genome Sequencing Center for Infectious Disease"/>
            <person name="Wu L."/>
            <person name="Ma J."/>
        </authorList>
    </citation>
    <scope>NUCLEOTIDE SEQUENCE [LARGE SCALE GENOMIC DNA]</scope>
    <source>
        <strain evidence="12">CCUG 60742</strain>
    </source>
</reference>
<accession>A0ABW2ZJ20</accession>
<proteinExistence type="inferred from homology"/>
<keyword evidence="4" id="KW-1003">Cell membrane</keyword>
<dbReference type="PANTHER" id="PTHR33446:SF2">
    <property type="entry name" value="PROTEIN TONB"/>
    <property type="match status" value="1"/>
</dbReference>
<name>A0ABW2ZJ20_9SPHI</name>
<evidence type="ECO:0000256" key="5">
    <source>
        <dbReference type="ARBA" id="ARBA00022519"/>
    </source>
</evidence>
<evidence type="ECO:0000256" key="6">
    <source>
        <dbReference type="ARBA" id="ARBA00022692"/>
    </source>
</evidence>
<sequence length="287" mass="32265">MNEADSADYTRVISKPDSGSMLFNVTEYYKNGNIKLIGKSNKIDPPNYEGQRVTYYGSGLRQNLSTFSKGDKVSNSYEYFPNGKLYRIIKYPDIPVEKSLETAYEIIASFDSLGVEHVKEGEGDYKGYSDDFKYVEETGKVHNGKRDGIWTGEKKNIHSTFTETYNNGELISGVSVNDKNETFNYKGNRGTPPAFKGGYQAFGQYLGNNIVYPTYARKNMIQGRVILTFVVEKDGKLSDIKVVKSVDPVLDTEAVRVLEKSPKWLPGIIMGQPVRVQYSVPVNFALQ</sequence>
<evidence type="ECO:0000256" key="4">
    <source>
        <dbReference type="ARBA" id="ARBA00022475"/>
    </source>
</evidence>
<evidence type="ECO:0000256" key="8">
    <source>
        <dbReference type="ARBA" id="ARBA00022989"/>
    </source>
</evidence>
<dbReference type="Pfam" id="PF03544">
    <property type="entry name" value="TonB_C"/>
    <property type="match status" value="1"/>
</dbReference>
<keyword evidence="9" id="KW-0472">Membrane</keyword>
<comment type="similarity">
    <text evidence="2">Belongs to the TonB family.</text>
</comment>
<keyword evidence="8" id="KW-1133">Transmembrane helix</keyword>
<keyword evidence="7" id="KW-0653">Protein transport</keyword>
<evidence type="ECO:0000313" key="12">
    <source>
        <dbReference type="Proteomes" id="UP001597073"/>
    </source>
</evidence>
<dbReference type="InterPro" id="IPR051045">
    <property type="entry name" value="TonB-dependent_transducer"/>
</dbReference>
<evidence type="ECO:0000259" key="10">
    <source>
        <dbReference type="PROSITE" id="PS52015"/>
    </source>
</evidence>
<evidence type="ECO:0000313" key="11">
    <source>
        <dbReference type="EMBL" id="MFD0766235.1"/>
    </source>
</evidence>
<keyword evidence="3" id="KW-0813">Transport</keyword>
<comment type="caution">
    <text evidence="11">The sequence shown here is derived from an EMBL/GenBank/DDBJ whole genome shotgun (WGS) entry which is preliminary data.</text>
</comment>
<dbReference type="PROSITE" id="PS52015">
    <property type="entry name" value="TONB_CTD"/>
    <property type="match status" value="1"/>
</dbReference>
<evidence type="ECO:0000256" key="3">
    <source>
        <dbReference type="ARBA" id="ARBA00022448"/>
    </source>
</evidence>
<dbReference type="PANTHER" id="PTHR33446">
    <property type="entry name" value="PROTEIN TONB-RELATED"/>
    <property type="match status" value="1"/>
</dbReference>
<protein>
    <submittedName>
        <fullName evidence="11">TonB family protein</fullName>
    </submittedName>
</protein>
<dbReference type="Proteomes" id="UP001597073">
    <property type="component" value="Unassembled WGS sequence"/>
</dbReference>
<organism evidence="11 12">
    <name type="scientific">Mucilaginibacter lutimaris</name>
    <dbReference type="NCBI Taxonomy" id="931629"/>
    <lineage>
        <taxon>Bacteria</taxon>
        <taxon>Pseudomonadati</taxon>
        <taxon>Bacteroidota</taxon>
        <taxon>Sphingobacteriia</taxon>
        <taxon>Sphingobacteriales</taxon>
        <taxon>Sphingobacteriaceae</taxon>
        <taxon>Mucilaginibacter</taxon>
    </lineage>
</organism>
<gene>
    <name evidence="11" type="ORF">ACFQZI_15335</name>
</gene>
<comment type="subcellular location">
    <subcellularLocation>
        <location evidence="1">Cell inner membrane</location>
        <topology evidence="1">Single-pass membrane protein</topology>
        <orientation evidence="1">Periplasmic side</orientation>
    </subcellularLocation>
</comment>
<keyword evidence="5" id="KW-0997">Cell inner membrane</keyword>
<keyword evidence="6" id="KW-0812">Transmembrane</keyword>
<dbReference type="InterPro" id="IPR037682">
    <property type="entry name" value="TonB_C"/>
</dbReference>